<evidence type="ECO:0000256" key="5">
    <source>
        <dbReference type="PROSITE-ProRule" id="PRU00335"/>
    </source>
</evidence>
<dbReference type="InterPro" id="IPR001647">
    <property type="entry name" value="HTH_TetR"/>
</dbReference>
<dbReference type="InterPro" id="IPR041490">
    <property type="entry name" value="KstR2_TetR_C"/>
</dbReference>
<keyword evidence="1" id="KW-0678">Repressor</keyword>
<dbReference type="Pfam" id="PF00440">
    <property type="entry name" value="TetR_N"/>
    <property type="match status" value="1"/>
</dbReference>
<dbReference type="GO" id="GO:0000976">
    <property type="term" value="F:transcription cis-regulatory region binding"/>
    <property type="evidence" value="ECO:0007669"/>
    <property type="project" value="TreeGrafter"/>
</dbReference>
<dbReference type="GO" id="GO:0003700">
    <property type="term" value="F:DNA-binding transcription factor activity"/>
    <property type="evidence" value="ECO:0007669"/>
    <property type="project" value="TreeGrafter"/>
</dbReference>
<evidence type="ECO:0000256" key="4">
    <source>
        <dbReference type="ARBA" id="ARBA00023163"/>
    </source>
</evidence>
<dbReference type="RefSeq" id="WP_093006841.1">
    <property type="nucleotide sequence ID" value="NZ_FNBC01000012.1"/>
</dbReference>
<keyword evidence="3 5" id="KW-0238">DNA-binding</keyword>
<name>A0A1G7G6U2_9DEIN</name>
<feature type="DNA-binding region" description="H-T-H motif" evidence="5">
    <location>
        <begin position="24"/>
        <end position="43"/>
    </location>
</feature>
<dbReference type="OrthoDB" id="9814200at2"/>
<dbReference type="STRING" id="482827.SAMN04488243_11265"/>
<evidence type="ECO:0000259" key="6">
    <source>
        <dbReference type="PROSITE" id="PS50977"/>
    </source>
</evidence>
<dbReference type="SUPFAM" id="SSF48498">
    <property type="entry name" value="Tetracyclin repressor-like, C-terminal domain"/>
    <property type="match status" value="1"/>
</dbReference>
<keyword evidence="4" id="KW-0804">Transcription</keyword>
<dbReference type="Gene3D" id="1.10.10.60">
    <property type="entry name" value="Homeodomain-like"/>
    <property type="match status" value="1"/>
</dbReference>
<evidence type="ECO:0000313" key="8">
    <source>
        <dbReference type="Proteomes" id="UP000199446"/>
    </source>
</evidence>
<reference evidence="8" key="1">
    <citation type="submission" date="2016-10" db="EMBL/GenBank/DDBJ databases">
        <authorList>
            <person name="Varghese N."/>
            <person name="Submissions S."/>
        </authorList>
    </citation>
    <scope>NUCLEOTIDE SEQUENCE [LARGE SCALE GENOMIC DNA]</scope>
    <source>
        <strain evidence="8">CGMCC 1.6992</strain>
    </source>
</reference>
<keyword evidence="2" id="KW-0805">Transcription regulation</keyword>
<dbReference type="AlphaFoldDB" id="A0A1G7G6U2"/>
<evidence type="ECO:0000256" key="2">
    <source>
        <dbReference type="ARBA" id="ARBA00023015"/>
    </source>
</evidence>
<keyword evidence="8" id="KW-1185">Reference proteome</keyword>
<feature type="domain" description="HTH tetR-type" evidence="6">
    <location>
        <begin position="1"/>
        <end position="61"/>
    </location>
</feature>
<protein>
    <submittedName>
        <fullName evidence="7">Transcriptional regulator, TetR family</fullName>
    </submittedName>
</protein>
<dbReference type="InterPro" id="IPR009057">
    <property type="entry name" value="Homeodomain-like_sf"/>
</dbReference>
<proteinExistence type="predicted"/>
<organism evidence="7 8">
    <name type="scientific">Thermus arciformis</name>
    <dbReference type="NCBI Taxonomy" id="482827"/>
    <lineage>
        <taxon>Bacteria</taxon>
        <taxon>Thermotogati</taxon>
        <taxon>Deinococcota</taxon>
        <taxon>Deinococci</taxon>
        <taxon>Thermales</taxon>
        <taxon>Thermaceae</taxon>
        <taxon>Thermus</taxon>
    </lineage>
</organism>
<dbReference type="Pfam" id="PF17932">
    <property type="entry name" value="TetR_C_24"/>
    <property type="match status" value="1"/>
</dbReference>
<dbReference type="PROSITE" id="PS50977">
    <property type="entry name" value="HTH_TETR_2"/>
    <property type="match status" value="1"/>
</dbReference>
<dbReference type="PRINTS" id="PR00455">
    <property type="entry name" value="HTHTETR"/>
</dbReference>
<evidence type="ECO:0000256" key="1">
    <source>
        <dbReference type="ARBA" id="ARBA00022491"/>
    </source>
</evidence>
<sequence length="203" mass="23138">MDRREEILHMAGRLFSQRGYHATSMRELARHLNLQGGSLYTHIQSKEELLLEVVRQAAERFQKVLEALPSGDPVSRMKALVKGHLRVIAEELPRATVFFHEWKHLSPPLLEEARALRRRYEEGVQAVVEEGVRAGVFRVENVRLATLFVLSALNWTYQWYRPEGPLSLEELSEAYARLVLRALGVAASPEGERREEGGEDGEA</sequence>
<dbReference type="EMBL" id="FNBC01000012">
    <property type="protein sequence ID" value="SDE83840.1"/>
    <property type="molecule type" value="Genomic_DNA"/>
</dbReference>
<evidence type="ECO:0000256" key="3">
    <source>
        <dbReference type="ARBA" id="ARBA00023125"/>
    </source>
</evidence>
<accession>A0A1G7G6U2</accession>
<dbReference type="SUPFAM" id="SSF46689">
    <property type="entry name" value="Homeodomain-like"/>
    <property type="match status" value="1"/>
</dbReference>
<dbReference type="InterPro" id="IPR036271">
    <property type="entry name" value="Tet_transcr_reg_TetR-rel_C_sf"/>
</dbReference>
<dbReference type="PANTHER" id="PTHR30055">
    <property type="entry name" value="HTH-TYPE TRANSCRIPTIONAL REGULATOR RUTR"/>
    <property type="match status" value="1"/>
</dbReference>
<gene>
    <name evidence="7" type="ORF">SAMN04488243_11265</name>
</gene>
<dbReference type="InterPro" id="IPR050109">
    <property type="entry name" value="HTH-type_TetR-like_transc_reg"/>
</dbReference>
<evidence type="ECO:0000313" key="7">
    <source>
        <dbReference type="EMBL" id="SDE83840.1"/>
    </source>
</evidence>
<dbReference type="PANTHER" id="PTHR30055:SF175">
    <property type="entry name" value="HTH-TYPE TRANSCRIPTIONAL REPRESSOR KSTR2"/>
    <property type="match status" value="1"/>
</dbReference>
<dbReference type="Gene3D" id="1.10.357.10">
    <property type="entry name" value="Tetracycline Repressor, domain 2"/>
    <property type="match status" value="1"/>
</dbReference>
<dbReference type="Proteomes" id="UP000199446">
    <property type="component" value="Unassembled WGS sequence"/>
</dbReference>